<protein>
    <recommendedName>
        <fullName evidence="4">Retrotransposon gag domain-containing protein</fullName>
    </recommendedName>
</protein>
<feature type="region of interest" description="Disordered" evidence="1">
    <location>
        <begin position="31"/>
        <end position="62"/>
    </location>
</feature>
<dbReference type="EMBL" id="QGKV02000299">
    <property type="protein sequence ID" value="KAF3594656.1"/>
    <property type="molecule type" value="Genomic_DNA"/>
</dbReference>
<evidence type="ECO:0000313" key="2">
    <source>
        <dbReference type="EMBL" id="KAF3594656.1"/>
    </source>
</evidence>
<feature type="region of interest" description="Disordered" evidence="1">
    <location>
        <begin position="254"/>
        <end position="301"/>
    </location>
</feature>
<organism evidence="2 3">
    <name type="scientific">Brassica cretica</name>
    <name type="common">Mustard</name>
    <dbReference type="NCBI Taxonomy" id="69181"/>
    <lineage>
        <taxon>Eukaryota</taxon>
        <taxon>Viridiplantae</taxon>
        <taxon>Streptophyta</taxon>
        <taxon>Embryophyta</taxon>
        <taxon>Tracheophyta</taxon>
        <taxon>Spermatophyta</taxon>
        <taxon>Magnoliopsida</taxon>
        <taxon>eudicotyledons</taxon>
        <taxon>Gunneridae</taxon>
        <taxon>Pentapetalae</taxon>
        <taxon>rosids</taxon>
        <taxon>malvids</taxon>
        <taxon>Brassicales</taxon>
        <taxon>Brassicaceae</taxon>
        <taxon>Brassiceae</taxon>
        <taxon>Brassica</taxon>
    </lineage>
</organism>
<proteinExistence type="predicted"/>
<feature type="compositionally biased region" description="Polar residues" evidence="1">
    <location>
        <begin position="261"/>
        <end position="281"/>
    </location>
</feature>
<keyword evidence="3" id="KW-1185">Reference proteome</keyword>
<dbReference type="Proteomes" id="UP000266723">
    <property type="component" value="Unassembled WGS sequence"/>
</dbReference>
<feature type="compositionally biased region" description="Basic and acidic residues" evidence="1">
    <location>
        <begin position="47"/>
        <end position="56"/>
    </location>
</feature>
<gene>
    <name evidence="2" type="ORF">DY000_02020098</name>
</gene>
<sequence length="301" mass="34655">MGEAANGQALIVSQKQLLIAMREIEDQMARLEERSNMSRRKTQGRGPPHEETRFGDAPEDGYVEPKPPYPSWITPHHNSSTHKYLTHSYLDFKSVNEKEKLSHAIKQLTGSAYKWWKGVDGARWKSQRETIKTWEDLKDAMIRKVVPQQGHRSLIHQDQIWPNKRPTVLYDQYQPYEVPKAMEKKNFVSQDTLARHKEKSDKPIFQEKAKSQPPDVLNLLSWPWNACLNVLRLAGPTKKQTRCVARCDAPVQQERACPAVRSSTRPGQSTQPDGRNSQTDLGQMESKSSEKFNILALEKFR</sequence>
<name>A0ABQ7ED33_BRACR</name>
<evidence type="ECO:0000256" key="1">
    <source>
        <dbReference type="SAM" id="MobiDB-lite"/>
    </source>
</evidence>
<accession>A0ABQ7ED33</accession>
<evidence type="ECO:0000313" key="3">
    <source>
        <dbReference type="Proteomes" id="UP000266723"/>
    </source>
</evidence>
<comment type="caution">
    <text evidence="2">The sequence shown here is derived from an EMBL/GenBank/DDBJ whole genome shotgun (WGS) entry which is preliminary data.</text>
</comment>
<evidence type="ECO:0008006" key="4">
    <source>
        <dbReference type="Google" id="ProtNLM"/>
    </source>
</evidence>
<reference evidence="2 3" key="1">
    <citation type="journal article" date="2020" name="BMC Genomics">
        <title>Intraspecific diversification of the crop wild relative Brassica cretica Lam. using demographic model selection.</title>
        <authorList>
            <person name="Kioukis A."/>
            <person name="Michalopoulou V.A."/>
            <person name="Briers L."/>
            <person name="Pirintsos S."/>
            <person name="Studholme D.J."/>
            <person name="Pavlidis P."/>
            <person name="Sarris P.F."/>
        </authorList>
    </citation>
    <scope>NUCLEOTIDE SEQUENCE [LARGE SCALE GENOMIC DNA]</scope>
    <source>
        <strain evidence="3">cv. PFS-1207/04</strain>
    </source>
</reference>